<sequence length="279" mass="29795">MRPVSHALWSFASSLTFLGAVVNAAAGVLEVGIVFPRVNGTYAPTDKFPIVFALQNAEAAKHLSIDLYSFVRKGPQLRSTFGDAVHDLSSVNFTSEPYFVYHFLNIETEGAYELFSTTTWASCGERPGDRYDELTDKRINEVAYLANSTNMAVPFTIKKDGQNVDLVAATADEDKTCFAPGFAINVTDQTREVNNIFGRWIGTCAVVGSASPTPTANACKVRIDSAAAASMSAVVHAAWCRGFNPPADCPKESTAAQQLAVAGITSFAAVFGAVAFLLA</sequence>
<evidence type="ECO:0000313" key="5">
    <source>
        <dbReference type="Proteomes" id="UP001313282"/>
    </source>
</evidence>
<organism evidence="4 5">
    <name type="scientific">Orbilia javanica</name>
    <dbReference type="NCBI Taxonomy" id="47235"/>
    <lineage>
        <taxon>Eukaryota</taxon>
        <taxon>Fungi</taxon>
        <taxon>Dikarya</taxon>
        <taxon>Ascomycota</taxon>
        <taxon>Pezizomycotina</taxon>
        <taxon>Orbiliomycetes</taxon>
        <taxon>Orbiliales</taxon>
        <taxon>Orbiliaceae</taxon>
        <taxon>Orbilia</taxon>
    </lineage>
</organism>
<dbReference type="Pfam" id="PF23584">
    <property type="entry name" value="DUF7136"/>
    <property type="match status" value="1"/>
</dbReference>
<reference evidence="4 5" key="1">
    <citation type="submission" date="2019-10" db="EMBL/GenBank/DDBJ databases">
        <authorList>
            <person name="Palmer J.M."/>
        </authorList>
    </citation>
    <scope>NUCLEOTIDE SEQUENCE [LARGE SCALE GENOMIC DNA]</scope>
    <source>
        <strain evidence="4 5">TWF718</strain>
    </source>
</reference>
<proteinExistence type="predicted"/>
<keyword evidence="1" id="KW-1133">Transmembrane helix</keyword>
<keyword evidence="2" id="KW-0732">Signal</keyword>
<dbReference type="InterPro" id="IPR055560">
    <property type="entry name" value="DUF7136"/>
</dbReference>
<evidence type="ECO:0000259" key="3">
    <source>
        <dbReference type="Pfam" id="PF23584"/>
    </source>
</evidence>
<feature type="chain" id="PRO_5042984980" description="DUF7136 domain-containing protein" evidence="2">
    <location>
        <begin position="25"/>
        <end position="279"/>
    </location>
</feature>
<evidence type="ECO:0000313" key="4">
    <source>
        <dbReference type="EMBL" id="KAK6356032.1"/>
    </source>
</evidence>
<evidence type="ECO:0000256" key="1">
    <source>
        <dbReference type="SAM" id="Phobius"/>
    </source>
</evidence>
<feature type="domain" description="DUF7136" evidence="3">
    <location>
        <begin position="25"/>
        <end position="249"/>
    </location>
</feature>
<protein>
    <recommendedName>
        <fullName evidence="3">DUF7136 domain-containing protein</fullName>
    </recommendedName>
</protein>
<gene>
    <name evidence="4" type="ORF">TWF718_000406</name>
</gene>
<feature type="signal peptide" evidence="2">
    <location>
        <begin position="1"/>
        <end position="24"/>
    </location>
</feature>
<keyword evidence="5" id="KW-1185">Reference proteome</keyword>
<name>A0AAN8MTV0_9PEZI</name>
<dbReference type="EMBL" id="JAVHNR010000001">
    <property type="protein sequence ID" value="KAK6356032.1"/>
    <property type="molecule type" value="Genomic_DNA"/>
</dbReference>
<feature type="transmembrane region" description="Helical" evidence="1">
    <location>
        <begin position="259"/>
        <end position="278"/>
    </location>
</feature>
<keyword evidence="1" id="KW-0812">Transmembrane</keyword>
<keyword evidence="1" id="KW-0472">Membrane</keyword>
<comment type="caution">
    <text evidence="4">The sequence shown here is derived from an EMBL/GenBank/DDBJ whole genome shotgun (WGS) entry which is preliminary data.</text>
</comment>
<dbReference type="AlphaFoldDB" id="A0AAN8MTV0"/>
<dbReference type="Proteomes" id="UP001313282">
    <property type="component" value="Unassembled WGS sequence"/>
</dbReference>
<accession>A0AAN8MTV0</accession>
<evidence type="ECO:0000256" key="2">
    <source>
        <dbReference type="SAM" id="SignalP"/>
    </source>
</evidence>